<dbReference type="AlphaFoldDB" id="E1WXS0"/>
<name>E1WXS0_HALMS</name>
<dbReference type="STRING" id="862908.BMS_0993"/>
<reference evidence="3" key="1">
    <citation type="journal article" date="2013" name="ISME J.">
        <title>A small predatory core genome in the divergent marine Bacteriovorax marinus SJ and the terrestrial Bdellovibrio bacteriovorus.</title>
        <authorList>
            <person name="Crossman L.C."/>
            <person name="Chen H."/>
            <person name="Cerdeno-Tarraga A.M."/>
            <person name="Brooks K."/>
            <person name="Quail M.A."/>
            <person name="Pineiro S.A."/>
            <person name="Hobley L."/>
            <person name="Sockett R.E."/>
            <person name="Bentley S.D."/>
            <person name="Parkhill J."/>
            <person name="Williams H.N."/>
            <person name="Stine O.C."/>
        </authorList>
    </citation>
    <scope>NUCLEOTIDE SEQUENCE [LARGE SCALE GENOMIC DNA]</scope>
    <source>
        <strain evidence="3">ATCC BAA-682 / DSM 15412 / SJ</strain>
    </source>
</reference>
<dbReference type="SUPFAM" id="SSF52218">
    <property type="entry name" value="Flavoproteins"/>
    <property type="match status" value="1"/>
</dbReference>
<gene>
    <name evidence="2" type="ordered locus">BMS_0993</name>
</gene>
<dbReference type="InterPro" id="IPR005025">
    <property type="entry name" value="FMN_Rdtase-like_dom"/>
</dbReference>
<dbReference type="PATRIC" id="fig|862908.3.peg.944"/>
<dbReference type="RefSeq" id="WP_014243661.1">
    <property type="nucleotide sequence ID" value="NC_016620.1"/>
</dbReference>
<dbReference type="GO" id="GO:0005829">
    <property type="term" value="C:cytosol"/>
    <property type="evidence" value="ECO:0007669"/>
    <property type="project" value="TreeGrafter"/>
</dbReference>
<evidence type="ECO:0000259" key="1">
    <source>
        <dbReference type="Pfam" id="PF03358"/>
    </source>
</evidence>
<dbReference type="Pfam" id="PF03358">
    <property type="entry name" value="FMN_red"/>
    <property type="match status" value="1"/>
</dbReference>
<dbReference type="PANTHER" id="PTHR30543:SF21">
    <property type="entry name" value="NAD(P)H-DEPENDENT FMN REDUCTASE LOT6"/>
    <property type="match status" value="1"/>
</dbReference>
<dbReference type="KEGG" id="bmx:BMS_0993"/>
<dbReference type="OrthoDB" id="9812295at2"/>
<evidence type="ECO:0000313" key="2">
    <source>
        <dbReference type="EMBL" id="CBW25877.1"/>
    </source>
</evidence>
<protein>
    <submittedName>
        <fullName evidence="2">Reductase</fullName>
    </submittedName>
</protein>
<evidence type="ECO:0000313" key="3">
    <source>
        <dbReference type="Proteomes" id="UP000008963"/>
    </source>
</evidence>
<dbReference type="GO" id="GO:0010181">
    <property type="term" value="F:FMN binding"/>
    <property type="evidence" value="ECO:0007669"/>
    <property type="project" value="TreeGrafter"/>
</dbReference>
<dbReference type="PANTHER" id="PTHR30543">
    <property type="entry name" value="CHROMATE REDUCTASE"/>
    <property type="match status" value="1"/>
</dbReference>
<organism evidence="2 3">
    <name type="scientific">Halobacteriovorax marinus (strain ATCC BAA-682 / DSM 15412 / SJ)</name>
    <name type="common">Bacteriovorax marinus</name>
    <dbReference type="NCBI Taxonomy" id="862908"/>
    <lineage>
        <taxon>Bacteria</taxon>
        <taxon>Pseudomonadati</taxon>
        <taxon>Bdellovibrionota</taxon>
        <taxon>Bacteriovoracia</taxon>
        <taxon>Bacteriovoracales</taxon>
        <taxon>Halobacteriovoraceae</taxon>
        <taxon>Halobacteriovorax</taxon>
    </lineage>
</organism>
<accession>E1WXS0</accession>
<keyword evidence="3" id="KW-1185">Reference proteome</keyword>
<dbReference type="Gene3D" id="3.40.50.360">
    <property type="match status" value="1"/>
</dbReference>
<dbReference type="eggNOG" id="COG0431">
    <property type="taxonomic scope" value="Bacteria"/>
</dbReference>
<dbReference type="HOGENOM" id="CLU_1599989_0_0_7"/>
<dbReference type="Proteomes" id="UP000008963">
    <property type="component" value="Chromosome"/>
</dbReference>
<proteinExistence type="predicted"/>
<dbReference type="InterPro" id="IPR029039">
    <property type="entry name" value="Flavoprotein-like_sf"/>
</dbReference>
<dbReference type="InterPro" id="IPR050712">
    <property type="entry name" value="NAD(P)H-dep_reductase"/>
</dbReference>
<sequence length="170" mass="18440">MKPNILIVTASDGNNLKLANTLLDISKEFEANFEIVNLLDLNLPLYTAKEESKGTPEDAKFITAKFMDAKGFVVLAPEYNGSVPPSLNNAIAWISRSGNDNWRDALNTKPMVLGTHSGGGGNHVLSAMQEQFGFIGCNIIGRKILTSYSKELNPDTAKDVLSQLVKISSI</sequence>
<dbReference type="EMBL" id="FQ312005">
    <property type="protein sequence ID" value="CBW25877.1"/>
    <property type="molecule type" value="Genomic_DNA"/>
</dbReference>
<feature type="domain" description="NADPH-dependent FMN reductase-like" evidence="1">
    <location>
        <begin position="4"/>
        <end position="142"/>
    </location>
</feature>
<dbReference type="GO" id="GO:0016491">
    <property type="term" value="F:oxidoreductase activity"/>
    <property type="evidence" value="ECO:0007669"/>
    <property type="project" value="InterPro"/>
</dbReference>